<evidence type="ECO:0000259" key="2">
    <source>
        <dbReference type="Pfam" id="PF01648"/>
    </source>
</evidence>
<dbReference type="Gene3D" id="3.90.470.20">
    <property type="entry name" value="4'-phosphopantetheinyl transferase domain"/>
    <property type="match status" value="1"/>
</dbReference>
<protein>
    <submittedName>
        <fullName evidence="3">Ppt2p</fullName>
    </submittedName>
</protein>
<dbReference type="InterPro" id="IPR008278">
    <property type="entry name" value="4-PPantetheinyl_Trfase_dom"/>
</dbReference>
<name>H0H1Y8_SACCK</name>
<keyword evidence="4" id="KW-1185">Reference proteome</keyword>
<sequence length="189" mass="21543">MNFASGNIGRKIVGTGVDIVYLPRFARLLEKYPPSDPSGSLTFNKIAQKFMHEKERSHLSDLLVEENHLSPLLYQYIAGIWALKECSLKALCCLISKHDLPPAQVVYAGMLYKTQNEEGVPKLEFDKRFEQKYPKYQQFSKNYGSIFSKCEFLVSLSHDKDYLIGAANLVERKQEASSSRINSFPVKLN</sequence>
<dbReference type="PhylomeDB" id="H0H1Y8"/>
<reference evidence="3 4" key="1">
    <citation type="journal article" date="2012" name="FEMS Yeast Res.">
        <title>The genome sequence of the wine yeast VIN7 reveals an allotriploid hybrid genome with Saccharomyces cerevisiae and Saccharomyces kudriavzevii origins.</title>
        <authorList>
            <person name="Borneman A.R."/>
            <person name="Desany B.A."/>
            <person name="Riches D."/>
            <person name="Affourtit J.P."/>
            <person name="Forgan A.H."/>
            <person name="Pretorius I.S."/>
            <person name="Egholm M."/>
            <person name="Chambers P.J."/>
        </authorList>
    </citation>
    <scope>NUCLEOTIDE SEQUENCE [LARGE SCALE GENOMIC DNA]</scope>
    <source>
        <strain evidence="3 4">VIN7</strain>
    </source>
</reference>
<keyword evidence="1" id="KW-0808">Transferase</keyword>
<dbReference type="GO" id="GO:0008897">
    <property type="term" value="F:holo-[acyl-carrier-protein] synthase activity"/>
    <property type="evidence" value="ECO:0007669"/>
    <property type="project" value="InterPro"/>
</dbReference>
<evidence type="ECO:0000256" key="1">
    <source>
        <dbReference type="ARBA" id="ARBA00022679"/>
    </source>
</evidence>
<proteinExistence type="predicted"/>
<dbReference type="EMBL" id="AGVY01000380">
    <property type="protein sequence ID" value="EHM99934.1"/>
    <property type="molecule type" value="Genomic_DNA"/>
</dbReference>
<dbReference type="SUPFAM" id="SSF56214">
    <property type="entry name" value="4'-phosphopantetheinyl transferase"/>
    <property type="match status" value="1"/>
</dbReference>
<dbReference type="OrthoDB" id="15433at2759"/>
<dbReference type="HOGENOM" id="CLU_089696_4_1_1"/>
<dbReference type="InterPro" id="IPR037143">
    <property type="entry name" value="4-PPantetheinyl_Trfase_dom_sf"/>
</dbReference>
<evidence type="ECO:0000313" key="3">
    <source>
        <dbReference type="EMBL" id="EHM99934.1"/>
    </source>
</evidence>
<accession>H0H1Y8</accession>
<organism evidence="3 4">
    <name type="scientific">Saccharomyces cerevisiae x Saccharomyces kudriavzevii (strain VIN7)</name>
    <name type="common">Yeast</name>
    <dbReference type="NCBI Taxonomy" id="1095631"/>
    <lineage>
        <taxon>Eukaryota</taxon>
        <taxon>Fungi</taxon>
        <taxon>Dikarya</taxon>
        <taxon>Ascomycota</taxon>
        <taxon>Saccharomycotina</taxon>
        <taxon>Saccharomycetes</taxon>
        <taxon>Saccharomycetales</taxon>
        <taxon>Saccharomycetaceae</taxon>
        <taxon>Saccharomyces</taxon>
    </lineage>
</organism>
<comment type="caution">
    <text evidence="3">The sequence shown here is derived from an EMBL/GenBank/DDBJ whole genome shotgun (WGS) entry which is preliminary data.</text>
</comment>
<dbReference type="GO" id="GO:0000287">
    <property type="term" value="F:magnesium ion binding"/>
    <property type="evidence" value="ECO:0007669"/>
    <property type="project" value="InterPro"/>
</dbReference>
<gene>
    <name evidence="3" type="ORF">VIN7_10314</name>
</gene>
<dbReference type="Pfam" id="PF01648">
    <property type="entry name" value="ACPS"/>
    <property type="match status" value="1"/>
</dbReference>
<feature type="domain" description="4'-phosphopantetheinyl transferase" evidence="2">
    <location>
        <begin position="15"/>
        <end position="128"/>
    </location>
</feature>
<dbReference type="AlphaFoldDB" id="H0H1Y8"/>
<dbReference type="Proteomes" id="UP000009009">
    <property type="component" value="Unassembled WGS sequence"/>
</dbReference>
<evidence type="ECO:0000313" key="4">
    <source>
        <dbReference type="Proteomes" id="UP000009009"/>
    </source>
</evidence>